<name>A0A1B4VEH4_9GAMM</name>
<protein>
    <submittedName>
        <fullName evidence="1">Uncharacterized protein</fullName>
    </submittedName>
</protein>
<dbReference type="RefSeq" id="WP_148665461.1">
    <property type="nucleotide sequence ID" value="NZ_AP014936.1"/>
</dbReference>
<gene>
    <name evidence="1" type="ORF">SVA_2519</name>
</gene>
<evidence type="ECO:0000313" key="2">
    <source>
        <dbReference type="Proteomes" id="UP000218899"/>
    </source>
</evidence>
<evidence type="ECO:0000313" key="1">
    <source>
        <dbReference type="EMBL" id="BAU49067.1"/>
    </source>
</evidence>
<dbReference type="AlphaFoldDB" id="A0A1B4VEH4"/>
<dbReference type="Proteomes" id="UP000218899">
    <property type="component" value="Chromosome"/>
</dbReference>
<reference evidence="1 2" key="1">
    <citation type="submission" date="2015-08" db="EMBL/GenBank/DDBJ databases">
        <title>Complete genome sequence of Sulfurifustis variabilis.</title>
        <authorList>
            <person name="Miura A."/>
            <person name="Kojima H."/>
            <person name="Fukui M."/>
        </authorList>
    </citation>
    <scope>NUCLEOTIDE SEQUENCE [LARGE SCALE GENOMIC DNA]</scope>
    <source>
        <strain evidence="2">skN76</strain>
    </source>
</reference>
<dbReference type="KEGG" id="sva:SVA_2519"/>
<accession>A0A1B4VEH4</accession>
<dbReference type="OrthoDB" id="8779602at2"/>
<keyword evidence="2" id="KW-1185">Reference proteome</keyword>
<dbReference type="EMBL" id="AP014936">
    <property type="protein sequence ID" value="BAU49067.1"/>
    <property type="molecule type" value="Genomic_DNA"/>
</dbReference>
<proteinExistence type="predicted"/>
<organism evidence="1 2">
    <name type="scientific">Sulfurifustis variabilis</name>
    <dbReference type="NCBI Taxonomy" id="1675686"/>
    <lineage>
        <taxon>Bacteria</taxon>
        <taxon>Pseudomonadati</taxon>
        <taxon>Pseudomonadota</taxon>
        <taxon>Gammaproteobacteria</taxon>
        <taxon>Acidiferrobacterales</taxon>
        <taxon>Acidiferrobacteraceae</taxon>
        <taxon>Sulfurifustis</taxon>
    </lineage>
</organism>
<sequence>MGMLRVMCDEGDRQYSWHDQATRIAAEKVFNELKARNYLAYEVKGDGSAESIRSFKPEAGSIVMHTPLVGG</sequence>